<accession>A0A9N9ESW1</accession>
<gene>
    <name evidence="1" type="ORF">ALEPTO_LOCUS10962</name>
</gene>
<comment type="caution">
    <text evidence="1">The sequence shown here is derived from an EMBL/GenBank/DDBJ whole genome shotgun (WGS) entry which is preliminary data.</text>
</comment>
<proteinExistence type="predicted"/>
<dbReference type="OrthoDB" id="2474873at2759"/>
<evidence type="ECO:0000313" key="2">
    <source>
        <dbReference type="Proteomes" id="UP000789508"/>
    </source>
</evidence>
<dbReference type="EMBL" id="CAJVPS010014802">
    <property type="protein sequence ID" value="CAG8684395.1"/>
    <property type="molecule type" value="Genomic_DNA"/>
</dbReference>
<name>A0A9N9ESW1_9GLOM</name>
<keyword evidence="2" id="KW-1185">Reference proteome</keyword>
<reference evidence="1" key="1">
    <citation type="submission" date="2021-06" db="EMBL/GenBank/DDBJ databases">
        <authorList>
            <person name="Kallberg Y."/>
            <person name="Tangrot J."/>
            <person name="Rosling A."/>
        </authorList>
    </citation>
    <scope>NUCLEOTIDE SEQUENCE</scope>
    <source>
        <strain evidence="1">FL130A</strain>
    </source>
</reference>
<dbReference type="Proteomes" id="UP000789508">
    <property type="component" value="Unassembled WGS sequence"/>
</dbReference>
<sequence length="300" mass="33042">YGIVVGNNGTGGNGGSQCTQCLSTLSSLTVNSLQNDTRSPLTCQHYARLYAQISQDEESSNSKFTGDQFGFKTTADSNYTFLNDEIKKFCSSSNPCDNSTSVKGYKQILNDCATELSSNNLVKQYFLDYYFASPHYTNLCMQSSVEGYAWKQIGNLEFDYINKNFSKNDSTLYIRVYGFPPQPKIDISYSNPNNTGSTVKVPAEILCNDDYKKVANIYIDYVSKNPVDSKYASLFSVVDNLKNNLTATNCSNFGDASSSNEANGTLSSNGRRSSDVGIRVERIVCVVVLGILTLSVLPFF</sequence>
<organism evidence="1 2">
    <name type="scientific">Ambispora leptoticha</name>
    <dbReference type="NCBI Taxonomy" id="144679"/>
    <lineage>
        <taxon>Eukaryota</taxon>
        <taxon>Fungi</taxon>
        <taxon>Fungi incertae sedis</taxon>
        <taxon>Mucoromycota</taxon>
        <taxon>Glomeromycotina</taxon>
        <taxon>Glomeromycetes</taxon>
        <taxon>Archaeosporales</taxon>
        <taxon>Ambisporaceae</taxon>
        <taxon>Ambispora</taxon>
    </lineage>
</organism>
<evidence type="ECO:0000313" key="1">
    <source>
        <dbReference type="EMBL" id="CAG8684395.1"/>
    </source>
</evidence>
<protein>
    <submittedName>
        <fullName evidence="1">12906_t:CDS:1</fullName>
    </submittedName>
</protein>
<dbReference type="AlphaFoldDB" id="A0A9N9ESW1"/>
<feature type="non-terminal residue" evidence="1">
    <location>
        <position position="1"/>
    </location>
</feature>